<feature type="repeat" description="ANK" evidence="12">
    <location>
        <begin position="4"/>
        <end position="36"/>
    </location>
</feature>
<dbReference type="GO" id="GO:0044218">
    <property type="term" value="C:other organism cell membrane"/>
    <property type="evidence" value="ECO:0007669"/>
    <property type="project" value="UniProtKB-KW"/>
</dbReference>
<evidence type="ECO:0000256" key="9">
    <source>
        <dbReference type="ARBA" id="ARBA00023028"/>
    </source>
</evidence>
<keyword evidence="7" id="KW-0528">Neurotoxin</keyword>
<evidence type="ECO:0000256" key="4">
    <source>
        <dbReference type="ARBA" id="ARBA00022525"/>
    </source>
</evidence>
<dbReference type="AlphaFoldDB" id="A0A2L2YH48"/>
<dbReference type="Pfam" id="PF07525">
    <property type="entry name" value="SOCS_box"/>
    <property type="match status" value="1"/>
</dbReference>
<dbReference type="CDD" id="cd03716">
    <property type="entry name" value="SOCS_ASB_like"/>
    <property type="match status" value="1"/>
</dbReference>
<keyword evidence="9" id="KW-0638">Presynaptic neurotoxin</keyword>
<evidence type="ECO:0000256" key="8">
    <source>
        <dbReference type="ARBA" id="ARBA00022737"/>
    </source>
</evidence>
<dbReference type="InterPro" id="IPR051165">
    <property type="entry name" value="Multifunctional_ANK_Repeat"/>
</dbReference>
<sequence length="394" mass="43515">MDEKGYTPMHNAAQIGFCNVIRILLSYNARVNFTKLLPGDIGYCYPPRASPAEEPLRLALKNGYLKAAELLLKHGANPNAEYYSGFEINFIDPTDVKAVELLLQYGANPNARDRQGITLLMKACRNPGGLECAKILIANGADVNAITDEEQRTPLHCAVLSGNIKIVELLVAKGAQVKLPPYYTKPPPFFFALLKSDFSMMKYLIELGTDINQGSAVVGSCLHVALTELGESKVAVVRFLLENGADPNAILTLNGRTVLKPPLGEYLVSVTNHNINIVRMLLRYGARVVLMGQRQHPLGILLGIHHIDSRNNDELLELVASAAEAFCVSLIDNSLLMSKRHKLVLLQRALTPLPLKHCARIALRNYLGWGPKLIESVDALYLPIVLKRYLLYED</sequence>
<dbReference type="PROSITE" id="PS50225">
    <property type="entry name" value="SOCS"/>
    <property type="match status" value="1"/>
</dbReference>
<evidence type="ECO:0000256" key="1">
    <source>
        <dbReference type="ARBA" id="ARBA00004175"/>
    </source>
</evidence>
<evidence type="ECO:0000256" key="12">
    <source>
        <dbReference type="PROSITE-ProRule" id="PRU00023"/>
    </source>
</evidence>
<reference evidence="14" key="1">
    <citation type="journal article" date="2016" name="Mol. Ecol. Resour.">
        <title>Evaluation of the impact of RNA preservation methods of spiders for de novo transcriptome assembly.</title>
        <authorList>
            <person name="Kono N."/>
            <person name="Nakamura H."/>
            <person name="Ito Y."/>
            <person name="Tomita M."/>
            <person name="Arakawa K."/>
        </authorList>
    </citation>
    <scope>NUCLEOTIDE SEQUENCE</scope>
    <source>
        <tissue evidence="14">Whole body</tissue>
    </source>
</reference>
<evidence type="ECO:0000256" key="11">
    <source>
        <dbReference type="ARBA" id="ARBA00023298"/>
    </source>
</evidence>
<dbReference type="GO" id="GO:0006887">
    <property type="term" value="P:exocytosis"/>
    <property type="evidence" value="ECO:0007669"/>
    <property type="project" value="UniProtKB-KW"/>
</dbReference>
<feature type="repeat" description="ANK" evidence="12">
    <location>
        <begin position="150"/>
        <end position="182"/>
    </location>
</feature>
<dbReference type="InterPro" id="IPR036770">
    <property type="entry name" value="Ankyrin_rpt-contain_sf"/>
</dbReference>
<keyword evidence="4" id="KW-0964">Secreted</keyword>
<organism evidence="14">
    <name type="scientific">Parasteatoda tepidariorum</name>
    <name type="common">Common house spider</name>
    <name type="synonym">Achaearanea tepidariorum</name>
    <dbReference type="NCBI Taxonomy" id="114398"/>
    <lineage>
        <taxon>Eukaryota</taxon>
        <taxon>Metazoa</taxon>
        <taxon>Ecdysozoa</taxon>
        <taxon>Arthropoda</taxon>
        <taxon>Chelicerata</taxon>
        <taxon>Arachnida</taxon>
        <taxon>Araneae</taxon>
        <taxon>Araneomorphae</taxon>
        <taxon>Entelegynae</taxon>
        <taxon>Araneoidea</taxon>
        <taxon>Theridiidae</taxon>
        <taxon>Parasteatoda</taxon>
    </lineage>
</organism>
<dbReference type="Pfam" id="PF12796">
    <property type="entry name" value="Ank_2"/>
    <property type="match status" value="2"/>
</dbReference>
<feature type="repeat" description="ANK" evidence="12">
    <location>
        <begin position="51"/>
        <end position="83"/>
    </location>
</feature>
<name>A0A2L2YH48_PARTP</name>
<evidence type="ECO:0000256" key="6">
    <source>
        <dbReference type="ARBA" id="ARBA00022656"/>
    </source>
</evidence>
<dbReference type="GO" id="GO:0044231">
    <property type="term" value="C:host cell presynaptic membrane"/>
    <property type="evidence" value="ECO:0007669"/>
    <property type="project" value="UniProtKB-KW"/>
</dbReference>
<dbReference type="Gene3D" id="1.25.40.20">
    <property type="entry name" value="Ankyrin repeat-containing domain"/>
    <property type="match status" value="3"/>
</dbReference>
<evidence type="ECO:0000256" key="7">
    <source>
        <dbReference type="ARBA" id="ARBA00022699"/>
    </source>
</evidence>
<dbReference type="PANTHER" id="PTHR24123:SF33">
    <property type="entry name" value="PROTEIN HOS4"/>
    <property type="match status" value="1"/>
</dbReference>
<feature type="domain" description="SOCS box" evidence="13">
    <location>
        <begin position="346"/>
        <end position="394"/>
    </location>
</feature>
<evidence type="ECO:0000256" key="2">
    <source>
        <dbReference type="ARBA" id="ARBA00004613"/>
    </source>
</evidence>
<dbReference type="EMBL" id="IAAA01024066">
    <property type="protein sequence ID" value="LAA07486.1"/>
    <property type="molecule type" value="mRNA"/>
</dbReference>
<dbReference type="PRINTS" id="PR01415">
    <property type="entry name" value="ANKYRIN"/>
</dbReference>
<dbReference type="SMART" id="SM00969">
    <property type="entry name" value="SOCS_box"/>
    <property type="match status" value="1"/>
</dbReference>
<dbReference type="PANTHER" id="PTHR24123">
    <property type="entry name" value="ANKYRIN REPEAT-CONTAINING"/>
    <property type="match status" value="1"/>
</dbReference>
<dbReference type="PROSITE" id="PS50088">
    <property type="entry name" value="ANK_REPEAT"/>
    <property type="match status" value="3"/>
</dbReference>
<accession>A0A2L2YH48</accession>
<dbReference type="SUPFAM" id="SSF48403">
    <property type="entry name" value="Ankyrin repeat"/>
    <property type="match status" value="1"/>
</dbReference>
<keyword evidence="6" id="KW-0800">Toxin</keyword>
<dbReference type="PROSITE" id="PS50297">
    <property type="entry name" value="ANK_REP_REGION"/>
    <property type="match status" value="3"/>
</dbReference>
<dbReference type="InterPro" id="IPR001496">
    <property type="entry name" value="SOCS_box"/>
</dbReference>
<proteinExistence type="evidence at transcript level"/>
<evidence type="ECO:0000259" key="13">
    <source>
        <dbReference type="PROSITE" id="PS50225"/>
    </source>
</evidence>
<keyword evidence="3" id="KW-0268">Exocytosis</keyword>
<dbReference type="GO" id="GO:0005576">
    <property type="term" value="C:extracellular region"/>
    <property type="evidence" value="ECO:0007669"/>
    <property type="project" value="UniProtKB-SubCell"/>
</dbReference>
<keyword evidence="8" id="KW-0677">Repeat</keyword>
<dbReference type="Pfam" id="PF00023">
    <property type="entry name" value="Ank"/>
    <property type="match status" value="1"/>
</dbReference>
<dbReference type="GO" id="GO:0090729">
    <property type="term" value="F:toxin activity"/>
    <property type="evidence" value="ECO:0007669"/>
    <property type="project" value="UniProtKB-KW"/>
</dbReference>
<dbReference type="InterPro" id="IPR002110">
    <property type="entry name" value="Ankyrin_rpt"/>
</dbReference>
<evidence type="ECO:0000256" key="5">
    <source>
        <dbReference type="ARBA" id="ARBA00022537"/>
    </source>
</evidence>
<evidence type="ECO:0000313" key="14">
    <source>
        <dbReference type="EMBL" id="LAA07486.1"/>
    </source>
</evidence>
<dbReference type="SMART" id="SM00248">
    <property type="entry name" value="ANK"/>
    <property type="match status" value="8"/>
</dbReference>
<keyword evidence="5" id="KW-1052">Target cell membrane</keyword>
<protein>
    <submittedName>
        <fullName evidence="14">Putative ankyrin repeat protein</fullName>
    </submittedName>
</protein>
<comment type="subcellular location">
    <subcellularLocation>
        <location evidence="2">Secreted</location>
    </subcellularLocation>
    <subcellularLocation>
        <location evidence="1">Target cell membrane</location>
    </subcellularLocation>
</comment>
<evidence type="ECO:0000256" key="3">
    <source>
        <dbReference type="ARBA" id="ARBA00022483"/>
    </source>
</evidence>
<keyword evidence="11" id="KW-1053">Target membrane</keyword>
<keyword evidence="11" id="KW-0472">Membrane</keyword>
<keyword evidence="10 12" id="KW-0040">ANK repeat</keyword>
<dbReference type="OrthoDB" id="7464126at2759"/>
<evidence type="ECO:0000256" key="10">
    <source>
        <dbReference type="ARBA" id="ARBA00023043"/>
    </source>
</evidence>